<reference evidence="4 5" key="1">
    <citation type="journal article" date="2010" name="Nature">
        <title>Genome sequencing and analysis of the model grass Brachypodium distachyon.</title>
        <authorList>
            <consortium name="International Brachypodium Initiative"/>
        </authorList>
    </citation>
    <scope>NUCLEOTIDE SEQUENCE [LARGE SCALE GENOMIC DNA]</scope>
    <source>
        <strain evidence="4 5">Bd21</strain>
    </source>
</reference>
<reference evidence="4" key="2">
    <citation type="submission" date="2017-06" db="EMBL/GenBank/DDBJ databases">
        <title>WGS assembly of Brachypodium distachyon.</title>
        <authorList>
            <consortium name="The International Brachypodium Initiative"/>
            <person name="Lucas S."/>
            <person name="Harmon-Smith M."/>
            <person name="Lail K."/>
            <person name="Tice H."/>
            <person name="Grimwood J."/>
            <person name="Bruce D."/>
            <person name="Barry K."/>
            <person name="Shu S."/>
            <person name="Lindquist E."/>
            <person name="Wang M."/>
            <person name="Pitluck S."/>
            <person name="Vogel J.P."/>
            <person name="Garvin D.F."/>
            <person name="Mockler T.C."/>
            <person name="Schmutz J."/>
            <person name="Rokhsar D."/>
            <person name="Bevan M.W."/>
        </authorList>
    </citation>
    <scope>NUCLEOTIDE SEQUENCE</scope>
    <source>
        <strain evidence="4">Bd21</strain>
    </source>
</reference>
<proteinExistence type="inferred from homology"/>
<dbReference type="GO" id="GO:0043565">
    <property type="term" value="F:sequence-specific DNA binding"/>
    <property type="evidence" value="ECO:0000318"/>
    <property type="project" value="GO_Central"/>
</dbReference>
<comment type="similarity">
    <text evidence="3">Belongs to the GRAS family.</text>
</comment>
<dbReference type="Gramene" id="KQJ87063">
    <property type="protein sequence ID" value="KQJ87063"/>
    <property type="gene ID" value="BRADI_4g09235v3"/>
</dbReference>
<evidence type="ECO:0000256" key="3">
    <source>
        <dbReference type="PROSITE-ProRule" id="PRU01191"/>
    </source>
</evidence>
<evidence type="ECO:0000313" key="4">
    <source>
        <dbReference type="EMBL" id="KQJ87063.2"/>
    </source>
</evidence>
<feature type="region of interest" description="Leucine repeat II (LRII)" evidence="3">
    <location>
        <begin position="275"/>
        <end position="307"/>
    </location>
</feature>
<organism evidence="4">
    <name type="scientific">Brachypodium distachyon</name>
    <name type="common">Purple false brome</name>
    <name type="synonym">Trachynia distachya</name>
    <dbReference type="NCBI Taxonomy" id="15368"/>
    <lineage>
        <taxon>Eukaryota</taxon>
        <taxon>Viridiplantae</taxon>
        <taxon>Streptophyta</taxon>
        <taxon>Embryophyta</taxon>
        <taxon>Tracheophyta</taxon>
        <taxon>Spermatophyta</taxon>
        <taxon>Magnoliopsida</taxon>
        <taxon>Liliopsida</taxon>
        <taxon>Poales</taxon>
        <taxon>Poaceae</taxon>
        <taxon>BOP clade</taxon>
        <taxon>Pooideae</taxon>
        <taxon>Stipodae</taxon>
        <taxon>Brachypodieae</taxon>
        <taxon>Brachypodium</taxon>
    </lineage>
</organism>
<dbReference type="STRING" id="15368.A0A0Q3EH36"/>
<name>A0A0Q3EH36_BRADI</name>
<feature type="region of interest" description="Leucine repeat I (LRI)" evidence="3">
    <location>
        <begin position="115"/>
        <end position="175"/>
    </location>
</feature>
<sequence length="500" mass="57227">MDMLSSMAFYKGMEEANMFLPRCNRMVDGRGRKNRFDMDGEMEGGMGRSSKQIVLVHTDSAEETTALKKLDRLVLYGSDTCSGEMQEILINKEKMAAEKSIRRRGRGSARQMVVTDLETLLIRCAEAMTSNDRRSASELLERIKRYSSPTGDARQRLAHYFAQGLEARLVGTGSQLYRSCMGRRTSIVELIKAYHLYNATCCFVKMAMLFSNKTIYNAVAGRRKLHIVHYGINSGLQWPKLIRWLAEREGGPPEIRITGINMPQPGFNLAEQIKETGQRLSNYASKFGVSFKFHAIIAKLEAVHAEDLHIDPDEVLIVNSLFQFRILMDESLSFDNVSPRDMVLNNIRKMKPSMFIHGIANGSHSAAFFMTRFRQALSHFTALFDMMETIMQGNYDKRLRVERAIFAWCAINMIACEGVDRVERPQNYREWQVRKNRAGLRQLPLDSDTVLMLKNEVKNQYHKHFMIDEDHRWVLQGWKGRVLYALSTWAADDAGGSELS</sequence>
<evidence type="ECO:0000313" key="5">
    <source>
        <dbReference type="EnsemblPlants" id="KQJ87063"/>
    </source>
</evidence>
<keyword evidence="2" id="KW-0804">Transcription</keyword>
<dbReference type="GO" id="GO:0003700">
    <property type="term" value="F:DNA-binding transcription factor activity"/>
    <property type="evidence" value="ECO:0000318"/>
    <property type="project" value="GO_Central"/>
</dbReference>
<dbReference type="Pfam" id="PF03514">
    <property type="entry name" value="GRAS"/>
    <property type="match status" value="1"/>
</dbReference>
<keyword evidence="1" id="KW-0805">Transcription regulation</keyword>
<gene>
    <name evidence="4" type="ORF">BRADI_4g09235v3</name>
</gene>
<evidence type="ECO:0000256" key="1">
    <source>
        <dbReference type="ARBA" id="ARBA00023015"/>
    </source>
</evidence>
<dbReference type="InParanoid" id="A0A0Q3EH36"/>
<dbReference type="PANTHER" id="PTHR31636">
    <property type="entry name" value="OSJNBA0084A10.13 PROTEIN-RELATED"/>
    <property type="match status" value="1"/>
</dbReference>
<reference evidence="5" key="3">
    <citation type="submission" date="2018-08" db="UniProtKB">
        <authorList>
            <consortium name="EnsemblPlants"/>
        </authorList>
    </citation>
    <scope>IDENTIFICATION</scope>
    <source>
        <strain evidence="5">cv. Bd21</strain>
    </source>
</reference>
<dbReference type="PROSITE" id="PS50985">
    <property type="entry name" value="GRAS"/>
    <property type="match status" value="1"/>
</dbReference>
<dbReference type="Proteomes" id="UP000008810">
    <property type="component" value="Chromosome 4"/>
</dbReference>
<dbReference type="OrthoDB" id="678429at2759"/>
<dbReference type="EMBL" id="CM000883">
    <property type="protein sequence ID" value="KQJ87063.2"/>
    <property type="molecule type" value="Genomic_DNA"/>
</dbReference>
<accession>A0A0Q3EH36</accession>
<evidence type="ECO:0000313" key="6">
    <source>
        <dbReference type="Proteomes" id="UP000008810"/>
    </source>
</evidence>
<comment type="caution">
    <text evidence="3">Lacks conserved residue(s) required for the propagation of feature annotation.</text>
</comment>
<protein>
    <submittedName>
        <fullName evidence="4 5">Uncharacterized protein</fullName>
    </submittedName>
</protein>
<dbReference type="InterPro" id="IPR005202">
    <property type="entry name" value="TF_GRAS"/>
</dbReference>
<feature type="region of interest" description="VHIID" evidence="3">
    <location>
        <begin position="194"/>
        <end position="259"/>
    </location>
</feature>
<keyword evidence="6" id="KW-1185">Reference proteome</keyword>
<feature type="region of interest" description="SAW" evidence="3">
    <location>
        <begin position="415"/>
        <end position="490"/>
    </location>
</feature>
<evidence type="ECO:0000256" key="2">
    <source>
        <dbReference type="ARBA" id="ARBA00023163"/>
    </source>
</evidence>
<dbReference type="AlphaFoldDB" id="A0A0Q3EH36"/>
<dbReference type="GO" id="GO:0005634">
    <property type="term" value="C:nucleus"/>
    <property type="evidence" value="ECO:0000318"/>
    <property type="project" value="GO_Central"/>
</dbReference>
<dbReference type="EnsemblPlants" id="KQJ87063">
    <property type="protein sequence ID" value="KQJ87063"/>
    <property type="gene ID" value="BRADI_4g09235v3"/>
</dbReference>
<dbReference type="GO" id="GO:0006355">
    <property type="term" value="P:regulation of DNA-templated transcription"/>
    <property type="evidence" value="ECO:0000318"/>
    <property type="project" value="GO_Central"/>
</dbReference>